<keyword evidence="3 4" id="KW-0808">Transferase</keyword>
<protein>
    <recommendedName>
        <fullName evidence="5">Glycosyltransferase</fullName>
        <ecNumber evidence="5">2.4.1.-</ecNumber>
    </recommendedName>
</protein>
<dbReference type="PANTHER" id="PTHR48048:SF45">
    <property type="entry name" value="GLYCOSYLTRANSFERASE"/>
    <property type="match status" value="1"/>
</dbReference>
<dbReference type="InterPro" id="IPR050481">
    <property type="entry name" value="UDP-glycosyltransf_plant"/>
</dbReference>
<keyword evidence="7" id="KW-1185">Reference proteome</keyword>
<dbReference type="Proteomes" id="UP000237105">
    <property type="component" value="Unassembled WGS sequence"/>
</dbReference>
<dbReference type="InterPro" id="IPR035595">
    <property type="entry name" value="UDP_glycos_trans_CS"/>
</dbReference>
<dbReference type="Gene3D" id="3.40.50.2000">
    <property type="entry name" value="Glycogen Phosphorylase B"/>
    <property type="match status" value="2"/>
</dbReference>
<evidence type="ECO:0000313" key="7">
    <source>
        <dbReference type="Proteomes" id="UP000237105"/>
    </source>
</evidence>
<organism evidence="6 7">
    <name type="scientific">Parasponia andersonii</name>
    <name type="common">Sponia andersonii</name>
    <dbReference type="NCBI Taxonomy" id="3476"/>
    <lineage>
        <taxon>Eukaryota</taxon>
        <taxon>Viridiplantae</taxon>
        <taxon>Streptophyta</taxon>
        <taxon>Embryophyta</taxon>
        <taxon>Tracheophyta</taxon>
        <taxon>Spermatophyta</taxon>
        <taxon>Magnoliopsida</taxon>
        <taxon>eudicotyledons</taxon>
        <taxon>Gunneridae</taxon>
        <taxon>Pentapetalae</taxon>
        <taxon>rosids</taxon>
        <taxon>fabids</taxon>
        <taxon>Rosales</taxon>
        <taxon>Cannabaceae</taxon>
        <taxon>Parasponia</taxon>
    </lineage>
</organism>
<dbReference type="PROSITE" id="PS00375">
    <property type="entry name" value="UDPGT"/>
    <property type="match status" value="1"/>
</dbReference>
<dbReference type="STRING" id="3476.A0A2P5DW47"/>
<reference evidence="7" key="1">
    <citation type="submission" date="2016-06" db="EMBL/GenBank/DDBJ databases">
        <title>Parallel loss of symbiosis genes in relatives of nitrogen-fixing non-legume Parasponia.</title>
        <authorList>
            <person name="Van Velzen R."/>
            <person name="Holmer R."/>
            <person name="Bu F."/>
            <person name="Rutten L."/>
            <person name="Van Zeijl A."/>
            <person name="Liu W."/>
            <person name="Santuari L."/>
            <person name="Cao Q."/>
            <person name="Sharma T."/>
            <person name="Shen D."/>
            <person name="Roswanjaya Y."/>
            <person name="Wardhani T."/>
            <person name="Kalhor M.S."/>
            <person name="Jansen J."/>
            <person name="Van den Hoogen J."/>
            <person name="Gungor B."/>
            <person name="Hartog M."/>
            <person name="Hontelez J."/>
            <person name="Verver J."/>
            <person name="Yang W.-C."/>
            <person name="Schijlen E."/>
            <person name="Repin R."/>
            <person name="Schilthuizen M."/>
            <person name="Schranz E."/>
            <person name="Heidstra R."/>
            <person name="Miyata K."/>
            <person name="Fedorova E."/>
            <person name="Kohlen W."/>
            <person name="Bisseling T."/>
            <person name="Smit S."/>
            <person name="Geurts R."/>
        </authorList>
    </citation>
    <scope>NUCLEOTIDE SEQUENCE [LARGE SCALE GENOMIC DNA]</scope>
    <source>
        <strain evidence="7">cv. WU1-14</strain>
    </source>
</reference>
<sequence length="506" mass="56057">MKKIAELVFIPHAARGHIAAMLELAKLLITRDASLSITVLIMKLPGNPNLAAYTDSLVASNSFSERIQFLDITQSEDKINSAETNPLVFVDLFIKNHKRHVKNTVTDLFQTDNSPRRLAGFVVHMAWTEMTDVANEFRVPTYVFWPSPAGWLGLNFHLQALREERDMHVDLRNKLANDYTNGGELWVPSFANPVPTGVIPSMVLDKSSADVFLTFVKRIRETAKGVIVNTFAELESHAVGSMISDGKLPAVYSVGPIVNLKGEGSHAFSVGREAQDNESNIIEWLDDQPDSSVIFLCFGSCGSFSEDQVKEIATALERTGLRFLWSVRRHPGLTTKDTTTTTTTTKLAFVSDFVDPEEVVPEGFLDRTAGVGKVISWAPQVAVLSHRAVGGFVSHCGWNSLLESLWFGVPVATWPLFAEQQLNAFQMVKELELAVEIKTGNSRVVDKGVVSAKEIEDGIMRVMEPHSDIRKRVKEISQKSRKTMIEGGSSYSSLGRFVSDVLENLY</sequence>
<accession>A0A2P5DW47</accession>
<evidence type="ECO:0000256" key="3">
    <source>
        <dbReference type="ARBA" id="ARBA00022679"/>
    </source>
</evidence>
<keyword evidence="2 4" id="KW-0328">Glycosyltransferase</keyword>
<dbReference type="OrthoDB" id="5835829at2759"/>
<gene>
    <name evidence="6" type="ORF">PanWU01x14_026840</name>
</gene>
<dbReference type="EC" id="2.4.1.-" evidence="5"/>
<dbReference type="Pfam" id="PF00201">
    <property type="entry name" value="UDPGT"/>
    <property type="match status" value="1"/>
</dbReference>
<evidence type="ECO:0000256" key="5">
    <source>
        <dbReference type="RuleBase" id="RU362057"/>
    </source>
</evidence>
<comment type="caution">
    <text evidence="6">The sequence shown here is derived from an EMBL/GenBank/DDBJ whole genome shotgun (WGS) entry which is preliminary data.</text>
</comment>
<name>A0A2P5DW47_PARAD</name>
<dbReference type="GO" id="GO:0035251">
    <property type="term" value="F:UDP-glucosyltransferase activity"/>
    <property type="evidence" value="ECO:0007669"/>
    <property type="project" value="InterPro"/>
</dbReference>
<evidence type="ECO:0000256" key="1">
    <source>
        <dbReference type="ARBA" id="ARBA00009995"/>
    </source>
</evidence>
<proteinExistence type="inferred from homology"/>
<dbReference type="InterPro" id="IPR002213">
    <property type="entry name" value="UDP_glucos_trans"/>
</dbReference>
<dbReference type="SUPFAM" id="SSF53756">
    <property type="entry name" value="UDP-Glycosyltransferase/glycogen phosphorylase"/>
    <property type="match status" value="1"/>
</dbReference>
<evidence type="ECO:0000256" key="4">
    <source>
        <dbReference type="RuleBase" id="RU003718"/>
    </source>
</evidence>
<comment type="similarity">
    <text evidence="1 4">Belongs to the UDP-glycosyltransferase family.</text>
</comment>
<dbReference type="PANTHER" id="PTHR48048">
    <property type="entry name" value="GLYCOSYLTRANSFERASE"/>
    <property type="match status" value="1"/>
</dbReference>
<dbReference type="FunFam" id="3.40.50.2000:FF:000056">
    <property type="entry name" value="Glycosyltransferase"/>
    <property type="match status" value="1"/>
</dbReference>
<evidence type="ECO:0000313" key="6">
    <source>
        <dbReference type="EMBL" id="PON77523.1"/>
    </source>
</evidence>
<dbReference type="EMBL" id="JXTB01000013">
    <property type="protein sequence ID" value="PON77523.1"/>
    <property type="molecule type" value="Genomic_DNA"/>
</dbReference>
<dbReference type="AlphaFoldDB" id="A0A2P5DW47"/>
<evidence type="ECO:0000256" key="2">
    <source>
        <dbReference type="ARBA" id="ARBA00022676"/>
    </source>
</evidence>
<dbReference type="CDD" id="cd03784">
    <property type="entry name" value="GT1_Gtf-like"/>
    <property type="match status" value="1"/>
</dbReference>